<keyword evidence="1" id="KW-0677">Repeat</keyword>
<feature type="domain" description="Nephrocystin 3-like N-terminal" evidence="5">
    <location>
        <begin position="195"/>
        <end position="360"/>
    </location>
</feature>
<proteinExistence type="predicted"/>
<dbReference type="Pfam" id="PF00023">
    <property type="entry name" value="Ank"/>
    <property type="match status" value="1"/>
</dbReference>
<dbReference type="AlphaFoldDB" id="A0A7U2FGL9"/>
<feature type="repeat" description="ANK" evidence="2">
    <location>
        <begin position="695"/>
        <end position="727"/>
    </location>
</feature>
<protein>
    <recommendedName>
        <fullName evidence="8">NACHT domain-containing protein</fullName>
    </recommendedName>
</protein>
<keyword evidence="7" id="KW-1185">Reference proteome</keyword>
<keyword evidence="3" id="KW-0732">Signal</keyword>
<dbReference type="InterPro" id="IPR056884">
    <property type="entry name" value="NPHP3-like_N"/>
</dbReference>
<dbReference type="PANTHER" id="PTHR10039">
    <property type="entry name" value="AMELOGENIN"/>
    <property type="match status" value="1"/>
</dbReference>
<dbReference type="PROSITE" id="PS50088">
    <property type="entry name" value="ANK_REPEAT"/>
    <property type="match status" value="1"/>
</dbReference>
<dbReference type="Proteomes" id="UP000663193">
    <property type="component" value="Chromosome 17"/>
</dbReference>
<evidence type="ECO:0008006" key="8">
    <source>
        <dbReference type="Google" id="ProtNLM"/>
    </source>
</evidence>
<dbReference type="Gene3D" id="3.40.50.300">
    <property type="entry name" value="P-loop containing nucleotide triphosphate hydrolases"/>
    <property type="match status" value="1"/>
</dbReference>
<sequence length="802" mass="89693">MVEPLSLAGILIAIPPVAAALITIASDIKEARKDIQNLVGDLFTLKGVLEYVQSVRIISFDKEKHNFDSAQFDGLLHDAGSILAALKLSLKVGDSVVAQKWKSIKWHFKKTEVLEHRQRLEEVKSAMLMVMMGDSLNYNQAILDEVAQLRTEVSSDRKVRDLEIWERKRKVLFNWLAPVAPQLEHTNALMQHLPGTGAWFLDGPFTIWKDLSDEQAAVLWLQGKSGSGKTTLMARSAEQLSSEINRQDSTVCTRFYCSFGTLASQQLVNILASILVQACEAIPSMYDKISTKYAEAANAQQPRSVEASELLQILVEHVTKVSRFYICIDAVNESTEAEIIQKTMGGLAGKCKNIRLFITSTHEPHESAFREARFITSTMKANLVDHDIATYLDEEITTSDELRKCDPLVREEIRRTILGRSSGVFRFAESQLQLTRIAAQHTGREVRRQLSRMPSSLNETYVRSLGGHINNPIHRRYLRTMLLWLSFATRPLTLRELSEAIVVEDEDTDLDEQCRLHDPNVLLQLGQGLVELDKFTGFVSLGHSSVKTCLTSTYIQNTEAADFALNETNSHDLIMRTCVTYLRFRPFRIDSRNTFDTLSARYPLLSYAALNWPLHITGTGTATLEGVRHLISTQHMPRGGAYAFWILYVSRNVPLGVILQTSPLYYASSFGFTKLVAVLLADSHGLDLERPEGRVGSTALQVACFRRQKGVVKLLVEAGANSFSPDGSGVEGGFSSLFWAKNNGWDDIVELMIEHGVANKHNYRDRSHGVYAVDLAKKVQAVSLQDTHACSTVESLICTKEE</sequence>
<gene>
    <name evidence="6" type="ORF">JI435_108270</name>
</gene>
<dbReference type="VEuPathDB" id="FungiDB:JI435_108270"/>
<dbReference type="InterPro" id="IPR036770">
    <property type="entry name" value="Ankyrin_rpt-contain_sf"/>
</dbReference>
<dbReference type="EMBL" id="CP069039">
    <property type="protein sequence ID" value="QRD04913.1"/>
    <property type="molecule type" value="Genomic_DNA"/>
</dbReference>
<dbReference type="Pfam" id="PF22939">
    <property type="entry name" value="WHD_GPIID"/>
    <property type="match status" value="1"/>
</dbReference>
<dbReference type="SUPFAM" id="SSF52540">
    <property type="entry name" value="P-loop containing nucleoside triphosphate hydrolases"/>
    <property type="match status" value="1"/>
</dbReference>
<evidence type="ECO:0000313" key="7">
    <source>
        <dbReference type="Proteomes" id="UP000663193"/>
    </source>
</evidence>
<organism evidence="6 7">
    <name type="scientific">Phaeosphaeria nodorum (strain SN15 / ATCC MYA-4574 / FGSC 10173)</name>
    <name type="common">Glume blotch fungus</name>
    <name type="synonym">Parastagonospora nodorum</name>
    <dbReference type="NCBI Taxonomy" id="321614"/>
    <lineage>
        <taxon>Eukaryota</taxon>
        <taxon>Fungi</taxon>
        <taxon>Dikarya</taxon>
        <taxon>Ascomycota</taxon>
        <taxon>Pezizomycotina</taxon>
        <taxon>Dothideomycetes</taxon>
        <taxon>Pleosporomycetidae</taxon>
        <taxon>Pleosporales</taxon>
        <taxon>Pleosporineae</taxon>
        <taxon>Phaeosphaeriaceae</taxon>
        <taxon>Parastagonospora</taxon>
    </lineage>
</organism>
<evidence type="ECO:0000259" key="4">
    <source>
        <dbReference type="Pfam" id="PF22939"/>
    </source>
</evidence>
<feature type="chain" id="PRO_5031382926" description="NACHT domain-containing protein" evidence="3">
    <location>
        <begin position="20"/>
        <end position="802"/>
    </location>
</feature>
<keyword evidence="2" id="KW-0040">ANK repeat</keyword>
<dbReference type="Pfam" id="PF24883">
    <property type="entry name" value="NPHP3_N"/>
    <property type="match status" value="1"/>
</dbReference>
<evidence type="ECO:0000256" key="2">
    <source>
        <dbReference type="PROSITE-ProRule" id="PRU00023"/>
    </source>
</evidence>
<dbReference type="InterPro" id="IPR027417">
    <property type="entry name" value="P-loop_NTPase"/>
</dbReference>
<feature type="signal peptide" evidence="3">
    <location>
        <begin position="1"/>
        <end position="19"/>
    </location>
</feature>
<name>A0A7U2FGL9_PHANO</name>
<dbReference type="SUPFAM" id="SSF48403">
    <property type="entry name" value="Ankyrin repeat"/>
    <property type="match status" value="1"/>
</dbReference>
<feature type="domain" description="GPI inositol-deacylase winged helix" evidence="4">
    <location>
        <begin position="476"/>
        <end position="565"/>
    </location>
</feature>
<evidence type="ECO:0000313" key="6">
    <source>
        <dbReference type="EMBL" id="QRD04913.1"/>
    </source>
</evidence>
<dbReference type="Gene3D" id="1.25.40.20">
    <property type="entry name" value="Ankyrin repeat-containing domain"/>
    <property type="match status" value="1"/>
</dbReference>
<dbReference type="SMART" id="SM00248">
    <property type="entry name" value="ANK"/>
    <property type="match status" value="3"/>
</dbReference>
<evidence type="ECO:0000256" key="3">
    <source>
        <dbReference type="SAM" id="SignalP"/>
    </source>
</evidence>
<evidence type="ECO:0000256" key="1">
    <source>
        <dbReference type="ARBA" id="ARBA00022737"/>
    </source>
</evidence>
<dbReference type="OrthoDB" id="1577640at2759"/>
<dbReference type="InterPro" id="IPR002110">
    <property type="entry name" value="Ankyrin_rpt"/>
</dbReference>
<dbReference type="InterPro" id="IPR054471">
    <property type="entry name" value="GPIID_WHD"/>
</dbReference>
<evidence type="ECO:0000259" key="5">
    <source>
        <dbReference type="Pfam" id="PF24883"/>
    </source>
</evidence>
<reference evidence="7" key="1">
    <citation type="journal article" date="2021" name="BMC Genomics">
        <title>Chromosome-level genome assembly and manually-curated proteome of model necrotroph Parastagonospora nodorum Sn15 reveals a genome-wide trove of candidate effector homologs, and redundancy of virulence-related functions within an accessory chromosome.</title>
        <authorList>
            <person name="Bertazzoni S."/>
            <person name="Jones D.A.B."/>
            <person name="Phan H.T."/>
            <person name="Tan K.-C."/>
            <person name="Hane J.K."/>
        </authorList>
    </citation>
    <scope>NUCLEOTIDE SEQUENCE [LARGE SCALE GENOMIC DNA]</scope>
    <source>
        <strain evidence="7">SN15 / ATCC MYA-4574 / FGSC 10173)</strain>
    </source>
</reference>
<accession>A0A7U2FGL9</accession>
<dbReference type="PANTHER" id="PTHR10039:SF16">
    <property type="entry name" value="GPI INOSITOL-DEACYLASE"/>
    <property type="match status" value="1"/>
</dbReference>
<dbReference type="PROSITE" id="PS50297">
    <property type="entry name" value="ANK_REP_REGION"/>
    <property type="match status" value="1"/>
</dbReference>